<keyword evidence="2" id="KW-1185">Reference proteome</keyword>
<dbReference type="EMBL" id="LFZO01000007">
    <property type="protein sequence ID" value="KXT18392.1"/>
    <property type="molecule type" value="Genomic_DNA"/>
</dbReference>
<reference evidence="1 2" key="1">
    <citation type="submission" date="2015-07" db="EMBL/GenBank/DDBJ databases">
        <title>Comparative genomics of the Sigatoka disease complex on banana suggests a link between parallel evolutionary changes in Pseudocercospora fijiensis and Pseudocercospora eumusae and increased virulence on the banana host.</title>
        <authorList>
            <person name="Chang T.-C."/>
            <person name="Salvucci A."/>
            <person name="Crous P.W."/>
            <person name="Stergiopoulos I."/>
        </authorList>
    </citation>
    <scope>NUCLEOTIDE SEQUENCE [LARGE SCALE GENOMIC DNA]</scope>
    <source>
        <strain evidence="1 2">CBS 116634</strain>
    </source>
</reference>
<dbReference type="STRING" id="113226.A0A139IUU1"/>
<dbReference type="Pfam" id="PF20174">
    <property type="entry name" value="DUF6540"/>
    <property type="match status" value="1"/>
</dbReference>
<sequence>MAAYYTFEDLSGANSNGTKTDNPYHDLIESCNDKSTKIQERYSNHRVNRNAQQKEKLLAKDFPGVTIDEILMKLETPDKYPGYEDPRHCLVFWARPTADVKKLIAEVQRRLREAVPNLWIMPQDSLHMTALEITHSLTAPEIDALVDQLKPQAEAITDYTLKHHPRLVRPTVSFDAQALALSWLPATGQEGDDYTYHHLRRDLFTITSKTGVTVASRYVIPSAHLTIGRFITKEDTPDGDHGAIARLVQSIEEINACLQDCEYEWTVGEEKGLDLRKGTLWYGSGGETIRLGFSKVRYGPVLPDPDLSGMRFHTVAFVETYADGLGHIHHVTGDLVSRMRYERARASKPELDNTRQYHSKKLLGMTLKSDDPAPSLKYEKDFFRHQVKKLSIPKQCAQNL</sequence>
<dbReference type="SUPFAM" id="SSF55144">
    <property type="entry name" value="LigT-like"/>
    <property type="match status" value="1"/>
</dbReference>
<accession>A0A139IUU1</accession>
<proteinExistence type="predicted"/>
<name>A0A139IUU1_9PEZI</name>
<dbReference type="Proteomes" id="UP000073492">
    <property type="component" value="Unassembled WGS sequence"/>
</dbReference>
<organism evidence="1 2">
    <name type="scientific">Pseudocercospora musae</name>
    <dbReference type="NCBI Taxonomy" id="113226"/>
    <lineage>
        <taxon>Eukaryota</taxon>
        <taxon>Fungi</taxon>
        <taxon>Dikarya</taxon>
        <taxon>Ascomycota</taxon>
        <taxon>Pezizomycotina</taxon>
        <taxon>Dothideomycetes</taxon>
        <taxon>Dothideomycetidae</taxon>
        <taxon>Mycosphaerellales</taxon>
        <taxon>Mycosphaerellaceae</taxon>
        <taxon>Pseudocercospora</taxon>
    </lineage>
</organism>
<gene>
    <name evidence="1" type="ORF">AC579_8184</name>
</gene>
<protein>
    <submittedName>
        <fullName evidence="1">Uncharacterized protein</fullName>
    </submittedName>
</protein>
<dbReference type="Gene3D" id="3.90.1140.10">
    <property type="entry name" value="Cyclic phosphodiesterase"/>
    <property type="match status" value="1"/>
</dbReference>
<dbReference type="OrthoDB" id="2967263at2759"/>
<dbReference type="InterPro" id="IPR009097">
    <property type="entry name" value="Cyclic_Pdiesterase"/>
</dbReference>
<dbReference type="AlphaFoldDB" id="A0A139IUU1"/>
<evidence type="ECO:0000313" key="1">
    <source>
        <dbReference type="EMBL" id="KXT18392.1"/>
    </source>
</evidence>
<comment type="caution">
    <text evidence="1">The sequence shown here is derived from an EMBL/GenBank/DDBJ whole genome shotgun (WGS) entry which is preliminary data.</text>
</comment>
<dbReference type="InterPro" id="IPR046670">
    <property type="entry name" value="DUF6540"/>
</dbReference>
<evidence type="ECO:0000313" key="2">
    <source>
        <dbReference type="Proteomes" id="UP000073492"/>
    </source>
</evidence>